<protein>
    <submittedName>
        <fullName evidence="1">Uncharacterized protein</fullName>
    </submittedName>
</protein>
<evidence type="ECO:0000313" key="2">
    <source>
        <dbReference type="Proteomes" id="UP000248423"/>
    </source>
</evidence>
<keyword evidence="2" id="KW-1185">Reference proteome</keyword>
<gene>
    <name evidence="1" type="ORF">BO78DRAFT_379582</name>
</gene>
<evidence type="ECO:0000313" key="1">
    <source>
        <dbReference type="EMBL" id="PYI01178.1"/>
    </source>
</evidence>
<sequence>MSHNQIFKKAFIGTIAKNGKTIQVSVATETTHWRRPDSIAQNMKDRVFTALENHSAPLPEYTAEIIIRESEHESQNDKRTHFTGVCVGEKEEATSVHIPVPQGEKTG</sequence>
<name>A0A319E3T5_ASPSB</name>
<proteinExistence type="predicted"/>
<reference evidence="1 2" key="1">
    <citation type="submission" date="2018-02" db="EMBL/GenBank/DDBJ databases">
        <title>The genomes of Aspergillus section Nigri reveals drivers in fungal speciation.</title>
        <authorList>
            <consortium name="DOE Joint Genome Institute"/>
            <person name="Vesth T.C."/>
            <person name="Nybo J."/>
            <person name="Theobald S."/>
            <person name="Brandl J."/>
            <person name="Frisvad J.C."/>
            <person name="Nielsen K.F."/>
            <person name="Lyhne E.K."/>
            <person name="Kogle M.E."/>
            <person name="Kuo A."/>
            <person name="Riley R."/>
            <person name="Clum A."/>
            <person name="Nolan M."/>
            <person name="Lipzen A."/>
            <person name="Salamov A."/>
            <person name="Henrissat B."/>
            <person name="Wiebenga A."/>
            <person name="De vries R.P."/>
            <person name="Grigoriev I.V."/>
            <person name="Mortensen U.H."/>
            <person name="Andersen M.R."/>
            <person name="Baker S.E."/>
        </authorList>
    </citation>
    <scope>NUCLEOTIDE SEQUENCE [LARGE SCALE GENOMIC DNA]</scope>
    <source>
        <strain evidence="1 2">CBS 121057</strain>
    </source>
</reference>
<dbReference type="Proteomes" id="UP000248423">
    <property type="component" value="Unassembled WGS sequence"/>
</dbReference>
<dbReference type="VEuPathDB" id="FungiDB:BO78DRAFT_379582"/>
<dbReference type="OrthoDB" id="5235678at2759"/>
<dbReference type="EMBL" id="KZ826423">
    <property type="protein sequence ID" value="PYI01178.1"/>
    <property type="molecule type" value="Genomic_DNA"/>
</dbReference>
<organism evidence="1 2">
    <name type="scientific">Aspergillus sclerotiicarbonarius (strain CBS 121057 / IBT 28362)</name>
    <dbReference type="NCBI Taxonomy" id="1448318"/>
    <lineage>
        <taxon>Eukaryota</taxon>
        <taxon>Fungi</taxon>
        <taxon>Dikarya</taxon>
        <taxon>Ascomycota</taxon>
        <taxon>Pezizomycotina</taxon>
        <taxon>Eurotiomycetes</taxon>
        <taxon>Eurotiomycetidae</taxon>
        <taxon>Eurotiales</taxon>
        <taxon>Aspergillaceae</taxon>
        <taxon>Aspergillus</taxon>
        <taxon>Aspergillus subgen. Circumdati</taxon>
    </lineage>
</organism>
<dbReference type="AlphaFoldDB" id="A0A319E3T5"/>
<accession>A0A319E3T5</accession>